<keyword evidence="7 10" id="KW-0443">Lipid metabolism</keyword>
<protein>
    <recommendedName>
        <fullName evidence="10">Elongation of fatty acids protein</fullName>
        <ecNumber evidence="10">2.3.1.-</ecNumber>
    </recommendedName>
</protein>
<dbReference type="EC" id="2.3.1.-" evidence="10"/>
<evidence type="ECO:0000256" key="9">
    <source>
        <dbReference type="ARBA" id="ARBA00023160"/>
    </source>
</evidence>
<evidence type="ECO:0000256" key="4">
    <source>
        <dbReference type="ARBA" id="ARBA00022692"/>
    </source>
</evidence>
<evidence type="ECO:0000256" key="3">
    <source>
        <dbReference type="ARBA" id="ARBA00022679"/>
    </source>
</evidence>
<dbReference type="Gene3D" id="2.60.120.10">
    <property type="entry name" value="Jelly Rolls"/>
    <property type="match status" value="1"/>
</dbReference>
<keyword evidence="8 10" id="KW-0472">Membrane</keyword>
<dbReference type="GO" id="GO:0042761">
    <property type="term" value="P:very long-chain fatty acid biosynthetic process"/>
    <property type="evidence" value="ECO:0007669"/>
    <property type="project" value="TreeGrafter"/>
</dbReference>
<feature type="transmembrane region" description="Helical" evidence="10">
    <location>
        <begin position="199"/>
        <end position="223"/>
    </location>
</feature>
<dbReference type="GO" id="GO:0034625">
    <property type="term" value="P:fatty acid elongation, monounsaturated fatty acid"/>
    <property type="evidence" value="ECO:0007669"/>
    <property type="project" value="TreeGrafter"/>
</dbReference>
<dbReference type="PROSITE" id="PS01188">
    <property type="entry name" value="ELO"/>
    <property type="match status" value="1"/>
</dbReference>
<dbReference type="SUPFAM" id="SSF51206">
    <property type="entry name" value="cAMP-binding domain-like"/>
    <property type="match status" value="1"/>
</dbReference>
<keyword evidence="3 10" id="KW-0808">Transferase</keyword>
<evidence type="ECO:0000313" key="14">
    <source>
        <dbReference type="EMBL" id="CAE8737902.1"/>
    </source>
</evidence>
<dbReference type="Pfam" id="PF00481">
    <property type="entry name" value="PP2C"/>
    <property type="match status" value="1"/>
</dbReference>
<feature type="transmembrane region" description="Helical" evidence="10">
    <location>
        <begin position="61"/>
        <end position="79"/>
    </location>
</feature>
<comment type="caution">
    <text evidence="14">The sequence shown here is derived from an EMBL/GenBank/DDBJ whole genome shotgun (WGS) entry which is preliminary data.</text>
</comment>
<evidence type="ECO:0000313" key="15">
    <source>
        <dbReference type="Proteomes" id="UP000626109"/>
    </source>
</evidence>
<dbReference type="Gene3D" id="3.60.40.10">
    <property type="entry name" value="PPM-type phosphatase domain"/>
    <property type="match status" value="1"/>
</dbReference>
<evidence type="ECO:0000256" key="1">
    <source>
        <dbReference type="ARBA" id="ARBA00004141"/>
    </source>
</evidence>
<dbReference type="PROSITE" id="PS50042">
    <property type="entry name" value="CNMP_BINDING_3"/>
    <property type="match status" value="1"/>
</dbReference>
<comment type="similarity">
    <text evidence="10">Belongs to the ELO family.</text>
</comment>
<dbReference type="InterPro" id="IPR036457">
    <property type="entry name" value="PPM-type-like_dom_sf"/>
</dbReference>
<dbReference type="Pfam" id="PF01151">
    <property type="entry name" value="ELO"/>
    <property type="match status" value="1"/>
</dbReference>
<dbReference type="Proteomes" id="UP000626109">
    <property type="component" value="Unassembled WGS sequence"/>
</dbReference>
<name>A0A813LMD2_POLGL</name>
<feature type="region of interest" description="Disordered" evidence="11">
    <location>
        <begin position="419"/>
        <end position="486"/>
    </location>
</feature>
<dbReference type="CDD" id="cd00143">
    <property type="entry name" value="PP2Cc"/>
    <property type="match status" value="1"/>
</dbReference>
<proteinExistence type="inferred from homology"/>
<evidence type="ECO:0000256" key="6">
    <source>
        <dbReference type="ARBA" id="ARBA00022989"/>
    </source>
</evidence>
<dbReference type="EMBL" id="CAJNNW010036843">
    <property type="protein sequence ID" value="CAE8737902.1"/>
    <property type="molecule type" value="Genomic_DNA"/>
</dbReference>
<dbReference type="PANTHER" id="PTHR11157:SF17">
    <property type="entry name" value="ELONGATION OF VERY LONG CHAIN FATTY ACIDS PROTEIN 6"/>
    <property type="match status" value="1"/>
</dbReference>
<feature type="domain" description="Cyclic nucleotide-binding" evidence="12">
    <location>
        <begin position="310"/>
        <end position="390"/>
    </location>
</feature>
<evidence type="ECO:0000256" key="8">
    <source>
        <dbReference type="ARBA" id="ARBA00023136"/>
    </source>
</evidence>
<feature type="transmembrane region" description="Helical" evidence="10">
    <location>
        <begin position="33"/>
        <end position="49"/>
    </location>
</feature>
<dbReference type="PROSITE" id="PS51746">
    <property type="entry name" value="PPM_2"/>
    <property type="match status" value="1"/>
</dbReference>
<organism evidence="14 15">
    <name type="scientific">Polarella glacialis</name>
    <name type="common">Dinoflagellate</name>
    <dbReference type="NCBI Taxonomy" id="89957"/>
    <lineage>
        <taxon>Eukaryota</taxon>
        <taxon>Sar</taxon>
        <taxon>Alveolata</taxon>
        <taxon>Dinophyceae</taxon>
        <taxon>Suessiales</taxon>
        <taxon>Suessiaceae</taxon>
        <taxon>Polarella</taxon>
    </lineage>
</organism>
<dbReference type="InterPro" id="IPR002076">
    <property type="entry name" value="ELO_fam"/>
</dbReference>
<evidence type="ECO:0000256" key="11">
    <source>
        <dbReference type="SAM" id="MobiDB-lite"/>
    </source>
</evidence>
<dbReference type="GO" id="GO:0034626">
    <property type="term" value="P:fatty acid elongation, polyunsaturated fatty acid"/>
    <property type="evidence" value="ECO:0007669"/>
    <property type="project" value="TreeGrafter"/>
</dbReference>
<dbReference type="AlphaFoldDB" id="A0A813LMD2"/>
<sequence length="867" mass="96223">METFSKWMDDFRIYERDFKGQAWIDFTQEHAEIPVFATCAYLAIVFYLPDLLESWQIKLRLQWSMIAWNAILAIFSIIGTSRTVPHLIEGLRTRGFEATVCTDPKAWYLDGPTGLWVGLFIYSKLPELMDTVFLVLRRRPVIFLHWFHHCTVLLYCWHSYHHRIGPGLWFAAMNFAVHSIMYVYYAAMAAHYGRALYTAIAPLITTLQILQMVGGMVVTVTGARRYVMGGATACATDAANYKLGLAMYTSYFFLFFLLFWNKYFGGKCFGGKSHDGNTQSTKLVVLTMPFCEVFQEEDFDADEAILEQGVLSSGPAFACIRGEQGEVEVMQYNGGDYFGEIALLTGEPRKGSVYANGPVTCLFITSETFNRVLGPLKDFLMRNMSKYQKYHDAISQGAQQHDGVAVAAEAAAAAEKLEREREESQTAEVFAGGQEEGTTAAPRRKLLKKEDRAQTVFLQDPDEPEDDPDEAAEANLSSEGADEGDKSKAAFAGSLAARVVEDFTKPQLVSLTPAFGVPSSKFSVLGGLRVGEKFTNDKVVIASPEVTPSSDGLDEVYRWTGASWLKGSTHISILCQKGQKAASDPTPNQDNYFAFHIGAVGLYGVADGHGPFGHLVSFRLVQTLPHFLTTSPHFGKDWEKALTEAFLDAQKDLLSFCDAEGVNLEASGAAGSILVFEGPSIHIAHIGDAGAMVGSWNRHDSRLILGTKDHKPQSPVEKARLEAAGSEVREVDVDSYRIYIQGTNFPGLTMSRAFGDTACKGVLQEPEYNQLFMQPGDEWYAIIASDGIWEFLDYEKVVELTSKKLRLKGPTETVAYLTEASRKRWDAYCGDYCDDITAILVQWNANDKSSGTANFECRVRRQTSDFA</sequence>
<dbReference type="InterPro" id="IPR030457">
    <property type="entry name" value="ELO_CS"/>
</dbReference>
<dbReference type="PRINTS" id="PR00103">
    <property type="entry name" value="CAMPKINASE"/>
</dbReference>
<evidence type="ECO:0000256" key="5">
    <source>
        <dbReference type="ARBA" id="ARBA00022832"/>
    </source>
</evidence>
<feature type="transmembrane region" description="Helical" evidence="10">
    <location>
        <begin position="115"/>
        <end position="136"/>
    </location>
</feature>
<dbReference type="Pfam" id="PF00027">
    <property type="entry name" value="cNMP_binding"/>
    <property type="match status" value="1"/>
</dbReference>
<dbReference type="GO" id="GO:0005789">
    <property type="term" value="C:endoplasmic reticulum membrane"/>
    <property type="evidence" value="ECO:0007669"/>
    <property type="project" value="TreeGrafter"/>
</dbReference>
<evidence type="ECO:0000256" key="7">
    <source>
        <dbReference type="ARBA" id="ARBA00023098"/>
    </source>
</evidence>
<dbReference type="SUPFAM" id="SSF81606">
    <property type="entry name" value="PP2C-like"/>
    <property type="match status" value="1"/>
</dbReference>
<dbReference type="InterPro" id="IPR001932">
    <property type="entry name" value="PPM-type_phosphatase-like_dom"/>
</dbReference>
<evidence type="ECO:0000256" key="2">
    <source>
        <dbReference type="ARBA" id="ARBA00022516"/>
    </source>
</evidence>
<gene>
    <name evidence="14" type="ORF">PGLA2088_LOCUS48961</name>
</gene>
<reference evidence="14" key="1">
    <citation type="submission" date="2021-02" db="EMBL/GenBank/DDBJ databases">
        <authorList>
            <person name="Dougan E. K."/>
            <person name="Rhodes N."/>
            <person name="Thang M."/>
            <person name="Chan C."/>
        </authorList>
    </citation>
    <scope>NUCLEOTIDE SEQUENCE</scope>
</reference>
<accession>A0A813LMD2</accession>
<comment type="catalytic activity">
    <reaction evidence="10">
        <text>an acyl-CoA + malonyl-CoA + H(+) = a 3-oxoacyl-CoA + CO2 + CoA</text>
        <dbReference type="Rhea" id="RHEA:50252"/>
        <dbReference type="ChEBI" id="CHEBI:15378"/>
        <dbReference type="ChEBI" id="CHEBI:16526"/>
        <dbReference type="ChEBI" id="CHEBI:57287"/>
        <dbReference type="ChEBI" id="CHEBI:57384"/>
        <dbReference type="ChEBI" id="CHEBI:58342"/>
        <dbReference type="ChEBI" id="CHEBI:90726"/>
    </reaction>
    <physiologicalReaction direction="left-to-right" evidence="10">
        <dbReference type="Rhea" id="RHEA:50253"/>
    </physiologicalReaction>
</comment>
<comment type="subcellular location">
    <subcellularLocation>
        <location evidence="1">Membrane</location>
        <topology evidence="1">Multi-pass membrane protein</topology>
    </subcellularLocation>
</comment>
<evidence type="ECO:0000259" key="12">
    <source>
        <dbReference type="PROSITE" id="PS50042"/>
    </source>
</evidence>
<keyword evidence="5 10" id="KW-0276">Fatty acid metabolism</keyword>
<dbReference type="InterPro" id="IPR018490">
    <property type="entry name" value="cNMP-bd_dom_sf"/>
</dbReference>
<dbReference type="InterPro" id="IPR014710">
    <property type="entry name" value="RmlC-like_jellyroll"/>
</dbReference>
<dbReference type="CDD" id="cd00038">
    <property type="entry name" value="CAP_ED"/>
    <property type="match status" value="1"/>
</dbReference>
<feature type="transmembrane region" description="Helical" evidence="10">
    <location>
        <begin position="166"/>
        <end position="187"/>
    </location>
</feature>
<dbReference type="SMART" id="SM00332">
    <property type="entry name" value="PP2Cc"/>
    <property type="match status" value="1"/>
</dbReference>
<keyword evidence="4 10" id="KW-0812">Transmembrane</keyword>
<keyword evidence="9 10" id="KW-0275">Fatty acid biosynthesis</keyword>
<keyword evidence="6 10" id="KW-1133">Transmembrane helix</keyword>
<dbReference type="GO" id="GO:0009922">
    <property type="term" value="F:fatty acid elongase activity"/>
    <property type="evidence" value="ECO:0007669"/>
    <property type="project" value="InterPro"/>
</dbReference>
<feature type="transmembrane region" description="Helical" evidence="10">
    <location>
        <begin position="243"/>
        <end position="260"/>
    </location>
</feature>
<dbReference type="GO" id="GO:0019367">
    <property type="term" value="P:fatty acid elongation, saturated fatty acid"/>
    <property type="evidence" value="ECO:0007669"/>
    <property type="project" value="TreeGrafter"/>
</dbReference>
<dbReference type="InterPro" id="IPR000595">
    <property type="entry name" value="cNMP-bd_dom"/>
</dbReference>
<feature type="compositionally biased region" description="Acidic residues" evidence="11">
    <location>
        <begin position="460"/>
        <end position="472"/>
    </location>
</feature>
<evidence type="ECO:0000259" key="13">
    <source>
        <dbReference type="PROSITE" id="PS51746"/>
    </source>
</evidence>
<dbReference type="GO" id="GO:0030148">
    <property type="term" value="P:sphingolipid biosynthetic process"/>
    <property type="evidence" value="ECO:0007669"/>
    <property type="project" value="TreeGrafter"/>
</dbReference>
<evidence type="ECO:0000256" key="10">
    <source>
        <dbReference type="RuleBase" id="RU361115"/>
    </source>
</evidence>
<feature type="domain" description="PPM-type phosphatase" evidence="13">
    <location>
        <begin position="570"/>
        <end position="843"/>
    </location>
</feature>
<keyword evidence="2 10" id="KW-0444">Lipid biosynthesis</keyword>
<dbReference type="PANTHER" id="PTHR11157">
    <property type="entry name" value="FATTY ACID ACYL TRANSFERASE-RELATED"/>
    <property type="match status" value="1"/>
</dbReference>